<dbReference type="InterPro" id="IPR036873">
    <property type="entry name" value="Rhodanese-like_dom_sf"/>
</dbReference>
<name>A0ABT4RXI9_9FLAO</name>
<dbReference type="CDD" id="cd00158">
    <property type="entry name" value="RHOD"/>
    <property type="match status" value="1"/>
</dbReference>
<dbReference type="SMART" id="SM00450">
    <property type="entry name" value="RHOD"/>
    <property type="match status" value="1"/>
</dbReference>
<gene>
    <name evidence="2" type="ORF">OOZ35_02485</name>
</gene>
<dbReference type="SUPFAM" id="SSF52821">
    <property type="entry name" value="Rhodanese/Cell cycle control phosphatase"/>
    <property type="match status" value="1"/>
</dbReference>
<dbReference type="InterPro" id="IPR001763">
    <property type="entry name" value="Rhodanese-like_dom"/>
</dbReference>
<reference evidence="2" key="1">
    <citation type="submission" date="2022-11" db="EMBL/GenBank/DDBJ databases">
        <title>Refractory cell wall polysaccharides provide important carbon source for microbial heterotrophs in the hadal ocean.</title>
        <authorList>
            <person name="Zhu X."/>
        </authorList>
    </citation>
    <scope>NUCLEOTIDE SEQUENCE</scope>
    <source>
        <strain evidence="2">MTRN7</strain>
    </source>
</reference>
<accession>A0ABT4RXI9</accession>
<dbReference type="Gene3D" id="3.40.250.10">
    <property type="entry name" value="Rhodanese-like domain"/>
    <property type="match status" value="1"/>
</dbReference>
<comment type="caution">
    <text evidence="2">The sequence shown here is derived from an EMBL/GenBank/DDBJ whole genome shotgun (WGS) entry which is preliminary data.</text>
</comment>
<dbReference type="Pfam" id="PF00581">
    <property type="entry name" value="Rhodanese"/>
    <property type="match status" value="1"/>
</dbReference>
<dbReference type="RefSeq" id="WP_223878839.1">
    <property type="nucleotide sequence ID" value="NZ_CAXQEU010000066.1"/>
</dbReference>
<dbReference type="InterPro" id="IPR052367">
    <property type="entry name" value="Thiosulfate_ST/Rhodanese-like"/>
</dbReference>
<evidence type="ECO:0000313" key="3">
    <source>
        <dbReference type="Proteomes" id="UP001149142"/>
    </source>
</evidence>
<proteinExistence type="predicted"/>
<evidence type="ECO:0000259" key="1">
    <source>
        <dbReference type="PROSITE" id="PS50206"/>
    </source>
</evidence>
<dbReference type="Proteomes" id="UP001149142">
    <property type="component" value="Unassembled WGS sequence"/>
</dbReference>
<dbReference type="PANTHER" id="PTHR45431:SF3">
    <property type="entry name" value="RHODANESE-LIKE DOMAIN-CONTAINING PROTEIN 15, CHLOROPLASTIC"/>
    <property type="match status" value="1"/>
</dbReference>
<dbReference type="PROSITE" id="PS50206">
    <property type="entry name" value="RHODANESE_3"/>
    <property type="match status" value="1"/>
</dbReference>
<protein>
    <submittedName>
        <fullName evidence="2">Rhodanese-like domain-containing protein</fullName>
    </submittedName>
</protein>
<keyword evidence="3" id="KW-1185">Reference proteome</keyword>
<evidence type="ECO:0000313" key="2">
    <source>
        <dbReference type="EMBL" id="MDA0176353.1"/>
    </source>
</evidence>
<feature type="domain" description="Rhodanese" evidence="1">
    <location>
        <begin position="37"/>
        <end position="123"/>
    </location>
</feature>
<organism evidence="2 3">
    <name type="scientific">Mesoflavibacter profundi</name>
    <dbReference type="NCBI Taxonomy" id="2708110"/>
    <lineage>
        <taxon>Bacteria</taxon>
        <taxon>Pseudomonadati</taxon>
        <taxon>Bacteroidota</taxon>
        <taxon>Flavobacteriia</taxon>
        <taxon>Flavobacteriales</taxon>
        <taxon>Flavobacteriaceae</taxon>
        <taxon>Mesoflavibacter</taxon>
    </lineage>
</organism>
<dbReference type="PANTHER" id="PTHR45431">
    <property type="entry name" value="RHODANESE-LIKE DOMAIN-CONTAINING PROTEIN 15, CHLOROPLASTIC"/>
    <property type="match status" value="1"/>
</dbReference>
<dbReference type="EMBL" id="JAPFGC010000002">
    <property type="protein sequence ID" value="MDA0176353.1"/>
    <property type="molecule type" value="Genomic_DNA"/>
</dbReference>
<sequence length="123" mass="14023">MKQLVILPLLIVMSLSKPLQDQVITVLPLNKFIALTKDKDVQLIDVRTPEEFKQGHIINAKNIDFFSQNFDVQFENLDKSKPVYIYCRSGNRSGKAAIKLAKKGFVKILDLEGGYLNYSKNNH</sequence>